<evidence type="ECO:0000313" key="1">
    <source>
        <dbReference type="EnsemblPlants" id="AVESA.00010b.r2.2DG0387700.1.CDS.1"/>
    </source>
</evidence>
<sequence>MVNSSTLVKSFFTMTEDPINILLRIEFLVAVSTVLFLGMCVLDIFRGHFHSSSIKAILSIVDSVSDSLVLYLMGAMQTAPFKNQLFPVWALVLVSFRYSSDFITGYGIPDKHGRRFTEWRNVVKLLGWAFLNKTRGSMFAYPLWSLWCLQIVRGYYRLQSRNFAFNSVWHGQSSQLVSEYMRTDTKFENFKLQDCKPDTMEGYRYLVYGETDRHLVFKKPRYVLQIDSNPTETKDKAKAKKKAKARATTAQSQREDGKGPAKPHTKALPDSLITLDKIWQCEGALLNPDSAHGDKFKDLSLAFSLSRLLRCRLEDVSLHKDSIPITKNLVWLRIIQEETKRAFWVMELEMSFLNDYFHTRCPMVFWLGLHSLNLSLIMSAATFAIACWLSVDIKRVYKTPKDEVSHVIHEVNIDLIITWVFMFFMIFKEVWEMVSYYLSDWARLLLASTYVRWKENRFFRRCRVDKFISSFFAPKIASRRWHGVIDQFAFFQSYGDSPSAWNLMHIVSTGAIPEKDDGTKLSDHINIPECVKAAILVTLRSMDLTRAHLLDVIPSLLAESREQYRWACFGLPTSTHIILVWHIATSHSGVAYCDQPL</sequence>
<accession>A0ACD5V7F6</accession>
<name>A0ACD5V7F6_AVESA</name>
<reference evidence="1" key="1">
    <citation type="submission" date="2021-05" db="EMBL/GenBank/DDBJ databases">
        <authorList>
            <person name="Scholz U."/>
            <person name="Mascher M."/>
            <person name="Fiebig A."/>
        </authorList>
    </citation>
    <scope>NUCLEOTIDE SEQUENCE [LARGE SCALE GENOMIC DNA]</scope>
</reference>
<protein>
    <submittedName>
        <fullName evidence="1">Uncharacterized protein</fullName>
    </submittedName>
</protein>
<organism evidence="1 2">
    <name type="scientific">Avena sativa</name>
    <name type="common">Oat</name>
    <dbReference type="NCBI Taxonomy" id="4498"/>
    <lineage>
        <taxon>Eukaryota</taxon>
        <taxon>Viridiplantae</taxon>
        <taxon>Streptophyta</taxon>
        <taxon>Embryophyta</taxon>
        <taxon>Tracheophyta</taxon>
        <taxon>Spermatophyta</taxon>
        <taxon>Magnoliopsida</taxon>
        <taxon>Liliopsida</taxon>
        <taxon>Poales</taxon>
        <taxon>Poaceae</taxon>
        <taxon>BOP clade</taxon>
        <taxon>Pooideae</taxon>
        <taxon>Poodae</taxon>
        <taxon>Poeae</taxon>
        <taxon>Poeae Chloroplast Group 1 (Aveneae type)</taxon>
        <taxon>Aveninae</taxon>
        <taxon>Avena</taxon>
    </lineage>
</organism>
<proteinExistence type="predicted"/>
<dbReference type="EnsemblPlants" id="AVESA.00010b.r2.2DG0387700.1">
    <property type="protein sequence ID" value="AVESA.00010b.r2.2DG0387700.1.CDS.1"/>
    <property type="gene ID" value="AVESA.00010b.r2.2DG0387700"/>
</dbReference>
<evidence type="ECO:0000313" key="2">
    <source>
        <dbReference type="Proteomes" id="UP001732700"/>
    </source>
</evidence>
<keyword evidence="2" id="KW-1185">Reference proteome</keyword>
<dbReference type="Proteomes" id="UP001732700">
    <property type="component" value="Chromosome 2D"/>
</dbReference>
<reference evidence="1" key="2">
    <citation type="submission" date="2025-09" db="UniProtKB">
        <authorList>
            <consortium name="EnsemblPlants"/>
        </authorList>
    </citation>
    <scope>IDENTIFICATION</scope>
</reference>